<name>A0A126ZZW5_9MICC</name>
<keyword evidence="4" id="KW-1185">Reference proteome</keyword>
<sequence>MHGSSGPQDPQGPAAAGRHLERYRQIAETLARHGLGFAIGAAGLQRWVPLQHGLLGHEARQEPYSNPEHLRLALEQLGPTFIKLGQALSTRHDLLPGPYRQELARLQDQAPPVPAAAVVEAIERELGGAPQEVFASFDPSPLASASLGQAHAATLADGTEVVVKVRRPGVVEQVELDLEIIANLAAQAARHWDAAADYDVPGIAEEFAQTLRAELDYLAEARNAERFRAAFSADPGIHVPRVHWDTTTSRVLTLERIRGIKISDLAALDAAGIDRPALAARYADAVAKMVFEDSFFHADPHPGNLFVEPDPARPGGRIGLIDFGMVGTVDPQLRAHLSALLIALARRDPRAAARALSDASTGRKRPDLGRLSEDLAPVMRLYAERPLSEVPLGAFVRELLGVVRRYRLQLPRELALLLRMLVMVESLAVTLDPGFQFAAVIGPWAESLALERLAPPAVLRRLGHAGSELLDAAERLPRQLRSLEDALERGGAQVSLRPGELEELISHLDSAARLVAAATLAAAFVRGVGEILVSQPPGHPRGLRTVLTGAGIAASGSLAAYLAWTGRRRS</sequence>
<proteinExistence type="inferred from homology"/>
<dbReference type="InterPro" id="IPR050154">
    <property type="entry name" value="UbiB_kinase"/>
</dbReference>
<dbReference type="PANTHER" id="PTHR10566:SF113">
    <property type="entry name" value="PROTEIN ACTIVITY OF BC1 COMPLEX KINASE 7, CHLOROPLASTIC"/>
    <property type="match status" value="1"/>
</dbReference>
<dbReference type="OrthoDB" id="9795390at2"/>
<dbReference type="KEGG" id="satk:SA2016_2068"/>
<evidence type="ECO:0000256" key="1">
    <source>
        <dbReference type="ARBA" id="ARBA00009670"/>
    </source>
</evidence>
<dbReference type="PANTHER" id="PTHR10566">
    <property type="entry name" value="CHAPERONE-ACTIVITY OF BC1 COMPLEX CABC1 -RELATED"/>
    <property type="match status" value="1"/>
</dbReference>
<organism evidence="3 4">
    <name type="scientific">Sinomonas atrocyanea</name>
    <dbReference type="NCBI Taxonomy" id="37927"/>
    <lineage>
        <taxon>Bacteria</taxon>
        <taxon>Bacillati</taxon>
        <taxon>Actinomycetota</taxon>
        <taxon>Actinomycetes</taxon>
        <taxon>Micrococcales</taxon>
        <taxon>Micrococcaceae</taxon>
        <taxon>Sinomonas</taxon>
    </lineage>
</organism>
<dbReference type="InterPro" id="IPR011009">
    <property type="entry name" value="Kinase-like_dom_sf"/>
</dbReference>
<dbReference type="Proteomes" id="UP000070134">
    <property type="component" value="Chromosome"/>
</dbReference>
<dbReference type="SUPFAM" id="SSF56112">
    <property type="entry name" value="Protein kinase-like (PK-like)"/>
    <property type="match status" value="1"/>
</dbReference>
<feature type="domain" description="ABC1 atypical kinase-like" evidence="2">
    <location>
        <begin position="105"/>
        <end position="353"/>
    </location>
</feature>
<protein>
    <submittedName>
        <fullName evidence="3">ABC transporter</fullName>
    </submittedName>
</protein>
<comment type="similarity">
    <text evidence="1">Belongs to the protein kinase superfamily. ADCK protein kinase family.</text>
</comment>
<dbReference type="CDD" id="cd05121">
    <property type="entry name" value="ABC1_ADCK3-like"/>
    <property type="match status" value="1"/>
</dbReference>
<accession>A0A126ZZW5</accession>
<dbReference type="Pfam" id="PF03109">
    <property type="entry name" value="ABC1"/>
    <property type="match status" value="1"/>
</dbReference>
<dbReference type="RefSeq" id="WP_066497792.1">
    <property type="nucleotide sequence ID" value="NZ_BJMO01000003.1"/>
</dbReference>
<reference evidence="3 4" key="1">
    <citation type="submission" date="2016-02" db="EMBL/GenBank/DDBJ databases">
        <title>Complete genome of Sinomonas atrocyanea KCTC 3377.</title>
        <authorList>
            <person name="Kim K.M."/>
        </authorList>
    </citation>
    <scope>NUCLEOTIDE SEQUENCE [LARGE SCALE GENOMIC DNA]</scope>
    <source>
        <strain evidence="3 4">KCTC 3377</strain>
    </source>
</reference>
<dbReference type="PATRIC" id="fig|37927.3.peg.2120"/>
<evidence type="ECO:0000313" key="3">
    <source>
        <dbReference type="EMBL" id="AMM32738.1"/>
    </source>
</evidence>
<dbReference type="InterPro" id="IPR004147">
    <property type="entry name" value="ABC1_dom"/>
</dbReference>
<dbReference type="AlphaFoldDB" id="A0A126ZZW5"/>
<gene>
    <name evidence="3" type="ORF">SA2016_2068</name>
</gene>
<evidence type="ECO:0000313" key="4">
    <source>
        <dbReference type="Proteomes" id="UP000070134"/>
    </source>
</evidence>
<evidence type="ECO:0000259" key="2">
    <source>
        <dbReference type="Pfam" id="PF03109"/>
    </source>
</evidence>
<dbReference type="EMBL" id="CP014518">
    <property type="protein sequence ID" value="AMM32738.1"/>
    <property type="molecule type" value="Genomic_DNA"/>
</dbReference>